<dbReference type="Gene3D" id="3.90.550.10">
    <property type="entry name" value="Spore Coat Polysaccharide Biosynthesis Protein SpsA, Chain A"/>
    <property type="match status" value="1"/>
</dbReference>
<dbReference type="RefSeq" id="WP_169277882.1">
    <property type="nucleotide sequence ID" value="NZ_JABBCP010000007.1"/>
</dbReference>
<keyword evidence="1" id="KW-0808">Transferase</keyword>
<dbReference type="AlphaFoldDB" id="A0A7X9UDA2"/>
<proteinExistence type="predicted"/>
<reference evidence="1 2" key="1">
    <citation type="submission" date="2020-04" db="EMBL/GenBank/DDBJ databases">
        <title>Collinsella sp. KGMB02528 nov., an anaerobic actinobacterium isolated from human feces.</title>
        <authorList>
            <person name="Han K.-I."/>
            <person name="Eom M.K."/>
            <person name="Kim J.-S."/>
            <person name="Lee K.C."/>
            <person name="Suh M.K."/>
            <person name="Park S.-H."/>
            <person name="Lee J.H."/>
            <person name="Kang S.W."/>
            <person name="Park J.-E."/>
            <person name="Oh B.S."/>
            <person name="Yu S.Y."/>
            <person name="Choi S.-H."/>
            <person name="Lee D.H."/>
            <person name="Yoon H."/>
            <person name="Kim B.-Y."/>
            <person name="Lee J.H."/>
            <person name="Lee J.-S."/>
        </authorList>
    </citation>
    <scope>NUCLEOTIDE SEQUENCE [LARGE SCALE GENOMIC DNA]</scope>
    <source>
        <strain evidence="1 2">KGMB02528</strain>
    </source>
</reference>
<name>A0A7X9UDA2_9ACTN</name>
<keyword evidence="2" id="KW-1185">Reference proteome</keyword>
<dbReference type="Pfam" id="PF13641">
    <property type="entry name" value="Glyco_tranf_2_3"/>
    <property type="match status" value="1"/>
</dbReference>
<organism evidence="1 2">
    <name type="scientific">Collinsella acetigenes</name>
    <dbReference type="NCBI Taxonomy" id="2713419"/>
    <lineage>
        <taxon>Bacteria</taxon>
        <taxon>Bacillati</taxon>
        <taxon>Actinomycetota</taxon>
        <taxon>Coriobacteriia</taxon>
        <taxon>Coriobacteriales</taxon>
        <taxon>Coriobacteriaceae</taxon>
        <taxon>Collinsella</taxon>
    </lineage>
</organism>
<evidence type="ECO:0000313" key="2">
    <source>
        <dbReference type="Proteomes" id="UP000546970"/>
    </source>
</evidence>
<gene>
    <name evidence="1" type="ORF">HF320_08325</name>
</gene>
<sequence>MKPVVVIPTYWEASQDGVCTPGGYDHATDIYSTTPDLDRCLRSLEQVRKLPRVVILVVCPAAATARVRRRVEEIAAAHPSIDALVVTNAEASHIADRVAELAPNVIGEPISLRGYGAIRNMGLAVAAIFGHDTVVFLDDDEMVLGPDFMDKALYALGQQNRQGVPILAKSGYFYDRAGSPMADASQTGPTTRWWTKRLEFNSWMKRALAGTRISRSNYVCGGCFSLHARAYMHVAFDPWITRGEDLDYLFNMRLWGFEMWFDNQWVVRHLPPVITQRAPRFMQDVYRWYYERAKIAYANRQHDLNPVTPESLMPYPGPWISKQLDDRVRKTAAARAMLTPEKFAYLKILKDGIPEAESYARANASNYVRLQSFWPAIMNGLWNDIDMQAMLLQHEEENDERQ</sequence>
<protein>
    <submittedName>
        <fullName evidence="1">Glycosyltransferase family 2 protein</fullName>
    </submittedName>
</protein>
<dbReference type="SUPFAM" id="SSF53448">
    <property type="entry name" value="Nucleotide-diphospho-sugar transferases"/>
    <property type="match status" value="1"/>
</dbReference>
<dbReference type="EMBL" id="JABBCP010000007">
    <property type="protein sequence ID" value="NMF56325.1"/>
    <property type="molecule type" value="Genomic_DNA"/>
</dbReference>
<comment type="caution">
    <text evidence="1">The sequence shown here is derived from an EMBL/GenBank/DDBJ whole genome shotgun (WGS) entry which is preliminary data.</text>
</comment>
<dbReference type="InterPro" id="IPR029044">
    <property type="entry name" value="Nucleotide-diphossugar_trans"/>
</dbReference>
<accession>A0A7X9UDA2</accession>
<dbReference type="Proteomes" id="UP000546970">
    <property type="component" value="Unassembled WGS sequence"/>
</dbReference>
<dbReference type="GO" id="GO:0016740">
    <property type="term" value="F:transferase activity"/>
    <property type="evidence" value="ECO:0007669"/>
    <property type="project" value="UniProtKB-KW"/>
</dbReference>
<evidence type="ECO:0000313" key="1">
    <source>
        <dbReference type="EMBL" id="NMF56325.1"/>
    </source>
</evidence>